<protein>
    <submittedName>
        <fullName evidence="3">Uncharacterized protein</fullName>
    </submittedName>
</protein>
<dbReference type="AlphaFoldDB" id="Q7RGV0"/>
<dbReference type="FunCoup" id="Q7RGV0">
    <property type="interactions" value="66"/>
</dbReference>
<keyword evidence="2" id="KW-0812">Transmembrane</keyword>
<dbReference type="Proteomes" id="UP000008553">
    <property type="component" value="Unassembled WGS sequence"/>
</dbReference>
<keyword evidence="4" id="KW-1185">Reference proteome</keyword>
<keyword evidence="2" id="KW-1133">Transmembrane helix</keyword>
<dbReference type="STRING" id="73239.Q7RGV0"/>
<comment type="caution">
    <text evidence="3">The sequence shown here is derived from an EMBL/GenBank/DDBJ whole genome shotgun (WGS) entry which is preliminary data.</text>
</comment>
<evidence type="ECO:0000256" key="2">
    <source>
        <dbReference type="SAM" id="Phobius"/>
    </source>
</evidence>
<evidence type="ECO:0000313" key="3">
    <source>
        <dbReference type="EMBL" id="EAA16076.1"/>
    </source>
</evidence>
<evidence type="ECO:0000313" key="4">
    <source>
        <dbReference type="Proteomes" id="UP000008553"/>
    </source>
</evidence>
<keyword evidence="2" id="KW-0472">Membrane</keyword>
<proteinExistence type="predicted"/>
<evidence type="ECO:0000256" key="1">
    <source>
        <dbReference type="SAM" id="MobiDB-lite"/>
    </source>
</evidence>
<reference evidence="3 4" key="1">
    <citation type="journal article" date="2002" name="Nature">
        <title>Genome sequence and comparative analysis of the model rodent malaria parasite Plasmodium yoelii yoelii.</title>
        <authorList>
            <person name="Carlton J.M."/>
            <person name="Angiuoli S.V."/>
            <person name="Suh B.B."/>
            <person name="Kooij T.W."/>
            <person name="Pertea M."/>
            <person name="Silva J.C."/>
            <person name="Ermolaeva M.D."/>
            <person name="Allen J.E."/>
            <person name="Selengut J.D."/>
            <person name="Koo H.L."/>
            <person name="Peterson J.D."/>
            <person name="Pop M."/>
            <person name="Kosack D.S."/>
            <person name="Shumway M.F."/>
            <person name="Bidwell S.L."/>
            <person name="Shallom S.J."/>
            <person name="van Aken S.E."/>
            <person name="Riedmuller S.B."/>
            <person name="Feldblyum T.V."/>
            <person name="Cho J.K."/>
            <person name="Quackenbush J."/>
            <person name="Sedegah M."/>
            <person name="Shoaibi A."/>
            <person name="Cummings L.M."/>
            <person name="Florens L."/>
            <person name="Yates J.R."/>
            <person name="Raine J.D."/>
            <person name="Sinden R.E."/>
            <person name="Harris M.A."/>
            <person name="Cunningham D.A."/>
            <person name="Preiser P.R."/>
            <person name="Bergman L.W."/>
            <person name="Vaidya A.B."/>
            <person name="van Lin L.H."/>
            <person name="Janse C.J."/>
            <person name="Waters A.P."/>
            <person name="Smith H.O."/>
            <person name="White O.R."/>
            <person name="Salzberg S.L."/>
            <person name="Venter J.C."/>
            <person name="Fraser C.M."/>
            <person name="Hoffman S.L."/>
            <person name="Gardner M.J."/>
            <person name="Carucci D.J."/>
        </authorList>
    </citation>
    <scope>NUCLEOTIDE SEQUENCE [LARGE SCALE GENOMIC DNA]</scope>
    <source>
        <strain evidence="3 4">17XNL</strain>
    </source>
</reference>
<gene>
    <name evidence="3" type="ORF">PY04246</name>
</gene>
<organism evidence="3 4">
    <name type="scientific">Plasmodium yoelii yoelii</name>
    <dbReference type="NCBI Taxonomy" id="73239"/>
    <lineage>
        <taxon>Eukaryota</taxon>
        <taxon>Sar</taxon>
        <taxon>Alveolata</taxon>
        <taxon>Apicomplexa</taxon>
        <taxon>Aconoidasida</taxon>
        <taxon>Haemosporida</taxon>
        <taxon>Plasmodiidae</taxon>
        <taxon>Plasmodium</taxon>
        <taxon>Plasmodium (Vinckeia)</taxon>
    </lineage>
</organism>
<dbReference type="PaxDb" id="73239-Q7RGV0"/>
<dbReference type="InParanoid" id="Q7RGV0"/>
<accession>Q7RGV0</accession>
<sequence length="105" mass="12269">MSLYLCSIYNFYIFLYFFLLFFYYFFIFFFNYFTFLYNKIKIKIQNNPYNKMNAAPVIVGGVRTPARRRPNPSGSQASNTNQGRNSGASNTILKIYGDDSPGFKL</sequence>
<dbReference type="EMBL" id="AABL01001272">
    <property type="protein sequence ID" value="EAA16076.1"/>
    <property type="molecule type" value="Genomic_DNA"/>
</dbReference>
<name>Q7RGV0_PLAYO</name>
<feature type="compositionally biased region" description="Polar residues" evidence="1">
    <location>
        <begin position="72"/>
        <end position="92"/>
    </location>
</feature>
<feature type="transmembrane region" description="Helical" evidence="2">
    <location>
        <begin position="12"/>
        <end position="33"/>
    </location>
</feature>
<feature type="region of interest" description="Disordered" evidence="1">
    <location>
        <begin position="62"/>
        <end position="105"/>
    </location>
</feature>